<dbReference type="GO" id="GO:0015031">
    <property type="term" value="P:protein transport"/>
    <property type="evidence" value="ECO:0007669"/>
    <property type="project" value="UniProtKB-KW"/>
</dbReference>
<evidence type="ECO:0000256" key="11">
    <source>
        <dbReference type="RuleBase" id="RU363115"/>
    </source>
</evidence>
<evidence type="ECO:0000259" key="12">
    <source>
        <dbReference type="Pfam" id="PF03416"/>
    </source>
</evidence>
<evidence type="ECO:0000256" key="8">
    <source>
        <dbReference type="ARBA" id="ARBA00022927"/>
    </source>
</evidence>
<evidence type="ECO:0000256" key="1">
    <source>
        <dbReference type="ARBA" id="ARBA00004496"/>
    </source>
</evidence>
<name>A0A1R2B091_9CILI</name>
<feature type="domain" description="Peptidase C54 catalytic" evidence="12">
    <location>
        <begin position="91"/>
        <end position="372"/>
    </location>
</feature>
<evidence type="ECO:0000256" key="7">
    <source>
        <dbReference type="ARBA" id="ARBA00022807"/>
    </source>
</evidence>
<dbReference type="SUPFAM" id="SSF54001">
    <property type="entry name" value="Cysteine proteinases"/>
    <property type="match status" value="1"/>
</dbReference>
<dbReference type="InterPro" id="IPR005078">
    <property type="entry name" value="Peptidase_C54"/>
</dbReference>
<evidence type="ECO:0000313" key="14">
    <source>
        <dbReference type="Proteomes" id="UP000187209"/>
    </source>
</evidence>
<dbReference type="GO" id="GO:0016485">
    <property type="term" value="P:protein processing"/>
    <property type="evidence" value="ECO:0007669"/>
    <property type="project" value="TreeGrafter"/>
</dbReference>
<reference evidence="13 14" key="1">
    <citation type="submission" date="2016-11" db="EMBL/GenBank/DDBJ databases">
        <title>The macronuclear genome of Stentor coeruleus: a giant cell with tiny introns.</title>
        <authorList>
            <person name="Slabodnick M."/>
            <person name="Ruby J.G."/>
            <person name="Reiff S.B."/>
            <person name="Swart E.C."/>
            <person name="Gosai S."/>
            <person name="Prabakaran S."/>
            <person name="Witkowska E."/>
            <person name="Larue G.E."/>
            <person name="Fisher S."/>
            <person name="Freeman R.M."/>
            <person name="Gunawardena J."/>
            <person name="Chu W."/>
            <person name="Stover N.A."/>
            <person name="Gregory B.D."/>
            <person name="Nowacki M."/>
            <person name="Derisi J."/>
            <person name="Roy S.W."/>
            <person name="Marshall W.F."/>
            <person name="Sood P."/>
        </authorList>
    </citation>
    <scope>NUCLEOTIDE SEQUENCE [LARGE SCALE GENOMIC DNA]</scope>
    <source>
        <strain evidence="13">WM001</strain>
    </source>
</reference>
<evidence type="ECO:0000256" key="6">
    <source>
        <dbReference type="ARBA" id="ARBA00022801"/>
    </source>
</evidence>
<dbReference type="GO" id="GO:0005737">
    <property type="term" value="C:cytoplasm"/>
    <property type="evidence" value="ECO:0007669"/>
    <property type="project" value="UniProtKB-SubCell"/>
</dbReference>
<dbReference type="GO" id="GO:0000045">
    <property type="term" value="P:autophagosome assembly"/>
    <property type="evidence" value="ECO:0007669"/>
    <property type="project" value="TreeGrafter"/>
</dbReference>
<dbReference type="GO" id="GO:0000423">
    <property type="term" value="P:mitophagy"/>
    <property type="evidence" value="ECO:0007669"/>
    <property type="project" value="TreeGrafter"/>
</dbReference>
<comment type="caution">
    <text evidence="13">The sequence shown here is derived from an EMBL/GenBank/DDBJ whole genome shotgun (WGS) entry which is preliminary data.</text>
</comment>
<keyword evidence="4 11" id="KW-0963">Cytoplasm</keyword>
<dbReference type="EC" id="3.4.22.-" evidence="11"/>
<keyword evidence="3" id="KW-0813">Transport</keyword>
<evidence type="ECO:0000256" key="3">
    <source>
        <dbReference type="ARBA" id="ARBA00022448"/>
    </source>
</evidence>
<gene>
    <name evidence="13" type="ORF">SteCoe_31886</name>
</gene>
<comment type="similarity">
    <text evidence="2 11">Belongs to the peptidase C54 family.</text>
</comment>
<keyword evidence="7" id="KW-0788">Thiol protease</keyword>
<evidence type="ECO:0000256" key="10">
    <source>
        <dbReference type="ARBA" id="ARBA00029362"/>
    </source>
</evidence>
<dbReference type="GO" id="GO:0019786">
    <property type="term" value="F:protein-phosphatidylethanolamide deconjugating activity"/>
    <property type="evidence" value="ECO:0007669"/>
    <property type="project" value="InterPro"/>
</dbReference>
<dbReference type="AlphaFoldDB" id="A0A1R2B091"/>
<dbReference type="GO" id="GO:0034727">
    <property type="term" value="P:piecemeal microautophagy of the nucleus"/>
    <property type="evidence" value="ECO:0007669"/>
    <property type="project" value="TreeGrafter"/>
</dbReference>
<dbReference type="Pfam" id="PF03416">
    <property type="entry name" value="Peptidase_C54"/>
    <property type="match status" value="1"/>
</dbReference>
<dbReference type="InterPro" id="IPR038765">
    <property type="entry name" value="Papain-like_cys_pep_sf"/>
</dbReference>
<accession>A0A1R2B091</accession>
<comment type="catalytic activity">
    <reaction evidence="10">
        <text>[protein]-C-terminal L-amino acid-glycyl-phosphatidylethanolamide + H2O = [protein]-C-terminal L-amino acid-glycine + a 1,2-diacyl-sn-glycero-3-phosphoethanolamine</text>
        <dbReference type="Rhea" id="RHEA:67548"/>
        <dbReference type="Rhea" id="RHEA-COMP:17323"/>
        <dbReference type="Rhea" id="RHEA-COMP:17324"/>
        <dbReference type="ChEBI" id="CHEBI:15377"/>
        <dbReference type="ChEBI" id="CHEBI:64612"/>
        <dbReference type="ChEBI" id="CHEBI:172940"/>
        <dbReference type="ChEBI" id="CHEBI:172941"/>
    </reaction>
    <physiologicalReaction direction="left-to-right" evidence="10">
        <dbReference type="Rhea" id="RHEA:67549"/>
    </physiologicalReaction>
</comment>
<evidence type="ECO:0000256" key="4">
    <source>
        <dbReference type="ARBA" id="ARBA00022490"/>
    </source>
</evidence>
<evidence type="ECO:0000256" key="5">
    <source>
        <dbReference type="ARBA" id="ARBA00022670"/>
    </source>
</evidence>
<keyword evidence="6 11" id="KW-0378">Hydrolase</keyword>
<dbReference type="GO" id="GO:0004197">
    <property type="term" value="F:cysteine-type endopeptidase activity"/>
    <property type="evidence" value="ECO:0007669"/>
    <property type="project" value="TreeGrafter"/>
</dbReference>
<evidence type="ECO:0000313" key="13">
    <source>
        <dbReference type="EMBL" id="OMJ70204.1"/>
    </source>
</evidence>
<protein>
    <recommendedName>
        <fullName evidence="11">Cysteine protease</fullName>
        <ecNumber evidence="11">3.4.22.-</ecNumber>
    </recommendedName>
</protein>
<comment type="function">
    <text evidence="11">Cysteine protease that plays a key role in autophagy by mediating both proteolytic activation and delipidation of ATG8 family proteins.</text>
</comment>
<comment type="subcellular location">
    <subcellularLocation>
        <location evidence="1 11">Cytoplasm</location>
    </subcellularLocation>
</comment>
<organism evidence="13 14">
    <name type="scientific">Stentor coeruleus</name>
    <dbReference type="NCBI Taxonomy" id="5963"/>
    <lineage>
        <taxon>Eukaryota</taxon>
        <taxon>Sar</taxon>
        <taxon>Alveolata</taxon>
        <taxon>Ciliophora</taxon>
        <taxon>Postciliodesmatophora</taxon>
        <taxon>Heterotrichea</taxon>
        <taxon>Heterotrichida</taxon>
        <taxon>Stentoridae</taxon>
        <taxon>Stentor</taxon>
    </lineage>
</organism>
<evidence type="ECO:0000256" key="9">
    <source>
        <dbReference type="ARBA" id="ARBA00023006"/>
    </source>
</evidence>
<sequence length="410" mass="46921">MNNSQEGFFFDLTGDGSSSIQVAMFDMDNEKHKKKEDFISGFKVSKLFISKYGTNIRYFLNSKLNPLNEVNFETNTVLKGTKYSISDYWIFIHEFSHIIWVTYRENFRSVSSTKLLNSDVGWGCTIRAGQMLLMSLLKRHLSNPDYDLILKIQENLESAPYSLHKIAKLGLEYDKKPGDWYSPSTMGYILTLLLENSPVPKLKCFISMNCALYRDQILSLAYNFSADLVKSFCRCIPNEYDDLGIMCGGCGKRIGIAKWENAIFIQVPIMLGMRGILPEYIDTLKSILDQPSCVGIIGGKPRMALFIVGYTSDSLIVLDPHLVQPAAKSEMEFKQLLSSYYCRSPMLIPFNQIEGSFNVGFYIENEDMWNGLERFLERDSRLKGIITIRDKEFSDDSEIMEILNSGVYFR</sequence>
<dbReference type="OrthoDB" id="2960936at2759"/>
<keyword evidence="5 11" id="KW-0645">Protease</keyword>
<dbReference type="EMBL" id="MPUH01001114">
    <property type="protein sequence ID" value="OMJ70204.1"/>
    <property type="molecule type" value="Genomic_DNA"/>
</dbReference>
<keyword evidence="14" id="KW-1185">Reference proteome</keyword>
<dbReference type="PANTHER" id="PTHR22624">
    <property type="entry name" value="CYSTEINE PROTEASE ATG4"/>
    <property type="match status" value="1"/>
</dbReference>
<proteinExistence type="inferred from homology"/>
<evidence type="ECO:0000256" key="2">
    <source>
        <dbReference type="ARBA" id="ARBA00010958"/>
    </source>
</evidence>
<dbReference type="Proteomes" id="UP000187209">
    <property type="component" value="Unassembled WGS sequence"/>
</dbReference>
<dbReference type="PANTHER" id="PTHR22624:SF49">
    <property type="entry name" value="CYSTEINE PROTEASE"/>
    <property type="match status" value="1"/>
</dbReference>
<keyword evidence="8 11" id="KW-0653">Protein transport</keyword>
<dbReference type="GO" id="GO:0035973">
    <property type="term" value="P:aggrephagy"/>
    <property type="evidence" value="ECO:0007669"/>
    <property type="project" value="TreeGrafter"/>
</dbReference>
<keyword evidence="9 11" id="KW-0072">Autophagy</keyword>
<dbReference type="InterPro" id="IPR046792">
    <property type="entry name" value="Peptidase_C54_cat"/>
</dbReference>